<evidence type="ECO:0000256" key="1">
    <source>
        <dbReference type="SAM" id="MobiDB-lite"/>
    </source>
</evidence>
<reference evidence="4 5" key="1">
    <citation type="submission" date="2024-12" db="EMBL/GenBank/DDBJ databases">
        <title>Forecasting of Potato common scab and diversities of Pathogenic streptomyces spp. in china.</title>
        <authorList>
            <person name="Handique U."/>
            <person name="Wu J."/>
        </authorList>
    </citation>
    <scope>NUCLEOTIDE SEQUENCE [LARGE SCALE GENOMIC DNA]</scope>
    <source>
        <strain evidence="4 5">ZRIMU1530</strain>
    </source>
</reference>
<keyword evidence="3" id="KW-0732">Signal</keyword>
<evidence type="ECO:0000313" key="5">
    <source>
        <dbReference type="Proteomes" id="UP001631957"/>
    </source>
</evidence>
<protein>
    <recommendedName>
        <fullName evidence="6">Secreted protein</fullName>
    </recommendedName>
</protein>
<keyword evidence="2" id="KW-1133">Transmembrane helix</keyword>
<gene>
    <name evidence="4" type="ORF">ACKI18_20000</name>
</gene>
<keyword evidence="5" id="KW-1185">Reference proteome</keyword>
<proteinExistence type="predicted"/>
<evidence type="ECO:0000256" key="2">
    <source>
        <dbReference type="SAM" id="Phobius"/>
    </source>
</evidence>
<keyword evidence="2" id="KW-0812">Transmembrane</keyword>
<dbReference type="Proteomes" id="UP001631957">
    <property type="component" value="Unassembled WGS sequence"/>
</dbReference>
<sequence>MGSPRFTLRTGVLVAALALAPVVPAAYAADGDRSVSVVPSTPVAGGEVALKVSGCTGKTAKAVSGVFVSDARLIGTDGTLVGETKIRSTTEPGAYAVTITCADIEIKGRITVAGPGATPHATPVAPVRAGGGGAADLLANRVETRVENPARTRPHPQTLAQPRATAPNTAHAVTGLTLAGLAALAVLALRGVLRRRGATAAAVPTAVPAVPPAGPTVPTASGVPPTPVPAASGITPAATTPGVTPTPPDATPRKP</sequence>
<dbReference type="RefSeq" id="WP_409121958.1">
    <property type="nucleotide sequence ID" value="NZ_JBJVNI010000010.1"/>
</dbReference>
<dbReference type="EMBL" id="JBJVNI010000010">
    <property type="protein sequence ID" value="MFM9610981.1"/>
    <property type="molecule type" value="Genomic_DNA"/>
</dbReference>
<comment type="caution">
    <text evidence="4">The sequence shown here is derived from an EMBL/GenBank/DDBJ whole genome shotgun (WGS) entry which is preliminary data.</text>
</comment>
<feature type="region of interest" description="Disordered" evidence="1">
    <location>
        <begin position="218"/>
        <end position="255"/>
    </location>
</feature>
<accession>A0ABW9HTK7</accession>
<evidence type="ECO:0008006" key="6">
    <source>
        <dbReference type="Google" id="ProtNLM"/>
    </source>
</evidence>
<organism evidence="4 5">
    <name type="scientific">Streptomyces niveiscabiei</name>
    <dbReference type="NCBI Taxonomy" id="164115"/>
    <lineage>
        <taxon>Bacteria</taxon>
        <taxon>Bacillati</taxon>
        <taxon>Actinomycetota</taxon>
        <taxon>Actinomycetes</taxon>
        <taxon>Kitasatosporales</taxon>
        <taxon>Streptomycetaceae</taxon>
        <taxon>Streptomyces</taxon>
    </lineage>
</organism>
<feature type="chain" id="PRO_5045420948" description="Secreted protein" evidence="3">
    <location>
        <begin position="29"/>
        <end position="255"/>
    </location>
</feature>
<name>A0ABW9HTK7_9ACTN</name>
<evidence type="ECO:0000313" key="4">
    <source>
        <dbReference type="EMBL" id="MFM9610981.1"/>
    </source>
</evidence>
<evidence type="ECO:0000256" key="3">
    <source>
        <dbReference type="SAM" id="SignalP"/>
    </source>
</evidence>
<feature type="transmembrane region" description="Helical" evidence="2">
    <location>
        <begin position="170"/>
        <end position="189"/>
    </location>
</feature>
<feature type="signal peptide" evidence="3">
    <location>
        <begin position="1"/>
        <end position="28"/>
    </location>
</feature>
<keyword evidence="2" id="KW-0472">Membrane</keyword>
<feature type="compositionally biased region" description="Pro residues" evidence="1">
    <location>
        <begin position="244"/>
        <end position="255"/>
    </location>
</feature>